<keyword evidence="1" id="KW-1133">Transmembrane helix</keyword>
<feature type="transmembrane region" description="Helical" evidence="1">
    <location>
        <begin position="37"/>
        <end position="53"/>
    </location>
</feature>
<accession>A0A0G1UGE1</accession>
<dbReference type="Pfam" id="PF10066">
    <property type="entry name" value="DUF2304"/>
    <property type="match status" value="1"/>
</dbReference>
<gene>
    <name evidence="2" type="ORF">UX78_C0003G0056</name>
</gene>
<name>A0A0G1UGE1_9BACT</name>
<dbReference type="InterPro" id="IPR019277">
    <property type="entry name" value="DUF2304"/>
</dbReference>
<protein>
    <recommendedName>
        <fullName evidence="4">DUF2304 domain-containing protein</fullName>
    </recommendedName>
</protein>
<sequence>MVETLLGIQILAGLFACFMLYVAFVHFKQRNIDRFEMLFWAGVWGAFLYFALFPRVLDPLLARLFVARSMDLLFIIAFMILAYLGFQNHVGIKWVQRQIETMVRSKTLKNAHQK</sequence>
<dbReference type="AlphaFoldDB" id="A0A0G1UGE1"/>
<evidence type="ECO:0000256" key="1">
    <source>
        <dbReference type="SAM" id="Phobius"/>
    </source>
</evidence>
<feature type="transmembrane region" description="Helical" evidence="1">
    <location>
        <begin position="6"/>
        <end position="25"/>
    </location>
</feature>
<keyword evidence="1" id="KW-0812">Transmembrane</keyword>
<dbReference type="EMBL" id="LCNM01000003">
    <property type="protein sequence ID" value="KKU56780.1"/>
    <property type="molecule type" value="Genomic_DNA"/>
</dbReference>
<comment type="caution">
    <text evidence="2">The sequence shown here is derived from an EMBL/GenBank/DDBJ whole genome shotgun (WGS) entry which is preliminary data.</text>
</comment>
<keyword evidence="1" id="KW-0472">Membrane</keyword>
<proteinExistence type="predicted"/>
<organism evidence="2 3">
    <name type="scientific">Candidatus Amesbacteria bacterium GW2011_GWA2_47_11</name>
    <dbReference type="NCBI Taxonomy" id="1618357"/>
    <lineage>
        <taxon>Bacteria</taxon>
        <taxon>Candidatus Amesiibacteriota</taxon>
    </lineage>
</organism>
<feature type="transmembrane region" description="Helical" evidence="1">
    <location>
        <begin position="65"/>
        <end position="86"/>
    </location>
</feature>
<evidence type="ECO:0008006" key="4">
    <source>
        <dbReference type="Google" id="ProtNLM"/>
    </source>
</evidence>
<reference evidence="2 3" key="1">
    <citation type="journal article" date="2015" name="Nature">
        <title>rRNA introns, odd ribosomes, and small enigmatic genomes across a large radiation of phyla.</title>
        <authorList>
            <person name="Brown C.T."/>
            <person name="Hug L.A."/>
            <person name="Thomas B.C."/>
            <person name="Sharon I."/>
            <person name="Castelle C.J."/>
            <person name="Singh A."/>
            <person name="Wilkins M.J."/>
            <person name="Williams K.H."/>
            <person name="Banfield J.F."/>
        </authorList>
    </citation>
    <scope>NUCLEOTIDE SEQUENCE [LARGE SCALE GENOMIC DNA]</scope>
</reference>
<evidence type="ECO:0000313" key="3">
    <source>
        <dbReference type="Proteomes" id="UP000034607"/>
    </source>
</evidence>
<evidence type="ECO:0000313" key="2">
    <source>
        <dbReference type="EMBL" id="KKU56780.1"/>
    </source>
</evidence>
<dbReference type="Proteomes" id="UP000034607">
    <property type="component" value="Unassembled WGS sequence"/>
</dbReference>